<dbReference type="KEGG" id="apln:112904802"/>
<evidence type="ECO:0000313" key="2">
    <source>
        <dbReference type="Proteomes" id="UP000192223"/>
    </source>
</evidence>
<gene>
    <name evidence="3 4" type="primary">LOC112904802</name>
</gene>
<proteinExistence type="predicted"/>
<evidence type="ECO:0000313" key="4">
    <source>
        <dbReference type="RefSeq" id="XP_025831572.1"/>
    </source>
</evidence>
<dbReference type="AlphaFoldDB" id="A0A7F5R6I6"/>
<name>A0A7F5R6I6_AGRPL</name>
<dbReference type="Pfam" id="PF20700">
    <property type="entry name" value="Mutator"/>
    <property type="match status" value="1"/>
</dbReference>
<dbReference type="OrthoDB" id="10069847at2759"/>
<dbReference type="GeneID" id="112904802"/>
<organism evidence="2 4">
    <name type="scientific">Agrilus planipennis</name>
    <name type="common">Emerald ash borer</name>
    <name type="synonym">Agrilus marcopoli</name>
    <dbReference type="NCBI Taxonomy" id="224129"/>
    <lineage>
        <taxon>Eukaryota</taxon>
        <taxon>Metazoa</taxon>
        <taxon>Ecdysozoa</taxon>
        <taxon>Arthropoda</taxon>
        <taxon>Hexapoda</taxon>
        <taxon>Insecta</taxon>
        <taxon>Pterygota</taxon>
        <taxon>Neoptera</taxon>
        <taxon>Endopterygota</taxon>
        <taxon>Coleoptera</taxon>
        <taxon>Polyphaga</taxon>
        <taxon>Elateriformia</taxon>
        <taxon>Buprestoidea</taxon>
        <taxon>Buprestidae</taxon>
        <taxon>Agrilinae</taxon>
        <taxon>Agrilus</taxon>
    </lineage>
</organism>
<dbReference type="RefSeq" id="XP_025831571.1">
    <property type="nucleotide sequence ID" value="XM_025975786.1"/>
</dbReference>
<dbReference type="InterPro" id="IPR049012">
    <property type="entry name" value="Mutator_transp_dom"/>
</dbReference>
<evidence type="ECO:0000259" key="1">
    <source>
        <dbReference type="Pfam" id="PF20700"/>
    </source>
</evidence>
<keyword evidence="2" id="KW-1185">Reference proteome</keyword>
<dbReference type="RefSeq" id="XP_025831572.1">
    <property type="nucleotide sequence ID" value="XM_025975787.1"/>
</dbReference>
<accession>A0A7F5R6I6</accession>
<protein>
    <submittedName>
        <fullName evidence="3 4">Uncharacterized protein LOC112904802 isoform X1</fullName>
    </submittedName>
</protein>
<dbReference type="Proteomes" id="UP000192223">
    <property type="component" value="Unplaced"/>
</dbReference>
<sequence length="421" mass="47159">MAKNVRQEENFDVNHCTKEAASTGNASALMFAPTKEQKNVGFAPEGPSCSYMPTTVIMTPTKDLKAHHLNSASDVEIEHLQGSKTASNSLEGRRIVDIGFLFSQIISMEGHSPFKCSWREFLNERRFGFRSVFQFKCKICNKVDEIFSVQKSNINKAAVLGVLSAGGGYSLLEELCGHMNIPCLSQKTYENCHQDVSTTLHATLWDNIRRAGEEEYRLAVELGEVDSTGIPNIAVVADGAWCKRSYRTNYDASSGVGCIIGKRTGKLLYLGIRNKYCTLCAKYEGEKDIVQHNCCKNWNGSSSSMEADIIAEGFKDSVTMHGLKYTVLVGDGESSVYRKLQDCKPYGHQVNIRKIECRNHLLRNFCNKLREITTKRISSANQVVPVRLRQLLLSKVLKIRTAVVSAISHRKKSRKTYPRKH</sequence>
<feature type="domain" description="Mutator-like transposase" evidence="1">
    <location>
        <begin position="92"/>
        <end position="414"/>
    </location>
</feature>
<reference evidence="3 4" key="1">
    <citation type="submission" date="2025-04" db="UniProtKB">
        <authorList>
            <consortium name="RefSeq"/>
        </authorList>
    </citation>
    <scope>IDENTIFICATION</scope>
    <source>
        <tissue evidence="3 4">Entire body</tissue>
    </source>
</reference>
<evidence type="ECO:0000313" key="3">
    <source>
        <dbReference type="RefSeq" id="XP_025831571.1"/>
    </source>
</evidence>